<dbReference type="SMART" id="SM00345">
    <property type="entry name" value="HTH_GNTR"/>
    <property type="match status" value="1"/>
</dbReference>
<name>A0A0M6ZY24_9HYPH</name>
<dbReference type="GO" id="GO:0045892">
    <property type="term" value="P:negative regulation of DNA-templated transcription"/>
    <property type="evidence" value="ECO:0007669"/>
    <property type="project" value="TreeGrafter"/>
</dbReference>
<dbReference type="PRINTS" id="PR00035">
    <property type="entry name" value="HTHGNTR"/>
</dbReference>
<accession>A0A0M6ZY24</accession>
<sequence length="236" mass="26766">MQSTSQSSNALPLYLQISELLIRDIAAGRLIDGERLPPERDMADELGISIGTLRKALADLTEKGLLERIQGSGNYIRQGGTQESIYAMFRLELLSGGGLPRADILNAVRTRKPEDLPAFGTSGEGTRIRRLRYLNETIIAVEEIWLDGDAGFVKRDLLSDSLYRFYQKHLGFWIVRAEDRVTIGKVPDWAPEEFTLEPGTLTGFIERFSWADRPESVEYSRTWFDTGRAHYVQRLK</sequence>
<dbReference type="InterPro" id="IPR036390">
    <property type="entry name" value="WH_DNA-bd_sf"/>
</dbReference>
<dbReference type="GeneID" id="97671478"/>
<dbReference type="Proteomes" id="UP000049983">
    <property type="component" value="Unassembled WGS sequence"/>
</dbReference>
<dbReference type="SUPFAM" id="SSF46785">
    <property type="entry name" value="Winged helix' DNA-binding domain"/>
    <property type="match status" value="1"/>
</dbReference>
<dbReference type="SUPFAM" id="SSF64288">
    <property type="entry name" value="Chorismate lyase-like"/>
    <property type="match status" value="1"/>
</dbReference>
<reference evidence="6" key="1">
    <citation type="submission" date="2015-07" db="EMBL/GenBank/DDBJ databases">
        <authorList>
            <person name="Rodrigo-Torres Lidia"/>
            <person name="Arahal R.David."/>
        </authorList>
    </citation>
    <scope>NUCLEOTIDE SEQUENCE [LARGE SCALE GENOMIC DNA]</scope>
    <source>
        <strain evidence="6">CECT 5096</strain>
    </source>
</reference>
<dbReference type="InterPro" id="IPR000524">
    <property type="entry name" value="Tscrpt_reg_HTH_GntR"/>
</dbReference>
<dbReference type="InterPro" id="IPR011663">
    <property type="entry name" value="UTRA"/>
</dbReference>
<dbReference type="RefSeq" id="WP_055112476.1">
    <property type="nucleotide sequence ID" value="NZ_CANKXR010000018.1"/>
</dbReference>
<dbReference type="SMART" id="SM00866">
    <property type="entry name" value="UTRA"/>
    <property type="match status" value="1"/>
</dbReference>
<feature type="domain" description="HTH gntR-type" evidence="4">
    <location>
        <begin position="11"/>
        <end position="79"/>
    </location>
</feature>
<evidence type="ECO:0000256" key="3">
    <source>
        <dbReference type="ARBA" id="ARBA00023163"/>
    </source>
</evidence>
<organism evidence="5 6">
    <name type="scientific">Roseibium album</name>
    <dbReference type="NCBI Taxonomy" id="311410"/>
    <lineage>
        <taxon>Bacteria</taxon>
        <taxon>Pseudomonadati</taxon>
        <taxon>Pseudomonadota</taxon>
        <taxon>Alphaproteobacteria</taxon>
        <taxon>Hyphomicrobiales</taxon>
        <taxon>Stappiaceae</taxon>
        <taxon>Roseibium</taxon>
    </lineage>
</organism>
<evidence type="ECO:0000259" key="4">
    <source>
        <dbReference type="PROSITE" id="PS50949"/>
    </source>
</evidence>
<evidence type="ECO:0000313" key="5">
    <source>
        <dbReference type="EMBL" id="CTQ74745.1"/>
    </source>
</evidence>
<dbReference type="STRING" id="311410.LA5095_01031"/>
<dbReference type="GO" id="GO:0003677">
    <property type="term" value="F:DNA binding"/>
    <property type="evidence" value="ECO:0007669"/>
    <property type="project" value="UniProtKB-KW"/>
</dbReference>
<evidence type="ECO:0000256" key="2">
    <source>
        <dbReference type="ARBA" id="ARBA00023125"/>
    </source>
</evidence>
<gene>
    <name evidence="5" type="primary">yvoA_3</name>
    <name evidence="5" type="ORF">LA5096_04169</name>
</gene>
<dbReference type="Gene3D" id="3.40.1410.10">
    <property type="entry name" value="Chorismate lyase-like"/>
    <property type="match status" value="1"/>
</dbReference>
<dbReference type="CDD" id="cd07377">
    <property type="entry name" value="WHTH_GntR"/>
    <property type="match status" value="1"/>
</dbReference>
<dbReference type="Pfam" id="PF00392">
    <property type="entry name" value="GntR"/>
    <property type="match status" value="1"/>
</dbReference>
<keyword evidence="1" id="KW-0805">Transcription regulation</keyword>
<dbReference type="AlphaFoldDB" id="A0A0M6ZY24"/>
<dbReference type="EMBL" id="CXWC01000011">
    <property type="protein sequence ID" value="CTQ74745.1"/>
    <property type="molecule type" value="Genomic_DNA"/>
</dbReference>
<protein>
    <submittedName>
        <fullName evidence="5">HTH-type transcriptional repressor YvoA</fullName>
    </submittedName>
</protein>
<dbReference type="GO" id="GO:0003700">
    <property type="term" value="F:DNA-binding transcription factor activity"/>
    <property type="evidence" value="ECO:0007669"/>
    <property type="project" value="InterPro"/>
</dbReference>
<dbReference type="PANTHER" id="PTHR44846">
    <property type="entry name" value="MANNOSYL-D-GLYCERATE TRANSPORT/METABOLISM SYSTEM REPRESSOR MNGR-RELATED"/>
    <property type="match status" value="1"/>
</dbReference>
<dbReference type="PROSITE" id="PS50949">
    <property type="entry name" value="HTH_GNTR"/>
    <property type="match status" value="1"/>
</dbReference>
<dbReference type="InterPro" id="IPR028978">
    <property type="entry name" value="Chorismate_lyase_/UTRA_dom_sf"/>
</dbReference>
<dbReference type="InterPro" id="IPR036388">
    <property type="entry name" value="WH-like_DNA-bd_sf"/>
</dbReference>
<keyword evidence="3" id="KW-0804">Transcription</keyword>
<keyword evidence="6" id="KW-1185">Reference proteome</keyword>
<dbReference type="OrthoDB" id="9794015at2"/>
<dbReference type="Gene3D" id="1.10.10.10">
    <property type="entry name" value="Winged helix-like DNA-binding domain superfamily/Winged helix DNA-binding domain"/>
    <property type="match status" value="1"/>
</dbReference>
<dbReference type="PANTHER" id="PTHR44846:SF1">
    <property type="entry name" value="MANNOSYL-D-GLYCERATE TRANSPORT_METABOLISM SYSTEM REPRESSOR MNGR-RELATED"/>
    <property type="match status" value="1"/>
</dbReference>
<dbReference type="InterPro" id="IPR050679">
    <property type="entry name" value="Bact_HTH_transcr_reg"/>
</dbReference>
<evidence type="ECO:0000313" key="6">
    <source>
        <dbReference type="Proteomes" id="UP000049983"/>
    </source>
</evidence>
<evidence type="ECO:0000256" key="1">
    <source>
        <dbReference type="ARBA" id="ARBA00023015"/>
    </source>
</evidence>
<proteinExistence type="predicted"/>
<dbReference type="Pfam" id="PF07702">
    <property type="entry name" value="UTRA"/>
    <property type="match status" value="1"/>
</dbReference>
<keyword evidence="2" id="KW-0238">DNA-binding</keyword>